<evidence type="ECO:0000256" key="5">
    <source>
        <dbReference type="ARBA" id="ARBA00022832"/>
    </source>
</evidence>
<feature type="region of interest" description="Disordered" evidence="13">
    <location>
        <begin position="105"/>
        <end position="132"/>
    </location>
</feature>
<evidence type="ECO:0000256" key="1">
    <source>
        <dbReference type="ARBA" id="ARBA00004141"/>
    </source>
</evidence>
<evidence type="ECO:0000256" key="11">
    <source>
        <dbReference type="ARBA" id="ARBA00023160"/>
    </source>
</evidence>
<evidence type="ECO:0000259" key="15">
    <source>
        <dbReference type="Pfam" id="PF00487"/>
    </source>
</evidence>
<dbReference type="GO" id="GO:0005789">
    <property type="term" value="C:endoplasmic reticulum membrane"/>
    <property type="evidence" value="ECO:0007669"/>
    <property type="project" value="TreeGrafter"/>
</dbReference>
<dbReference type="GO" id="GO:0006636">
    <property type="term" value="P:unsaturated fatty acid biosynthetic process"/>
    <property type="evidence" value="ECO:0007669"/>
    <property type="project" value="TreeGrafter"/>
</dbReference>
<evidence type="ECO:0000256" key="3">
    <source>
        <dbReference type="ARBA" id="ARBA00022516"/>
    </source>
</evidence>
<gene>
    <name evidence="16" type="ORF">R5R35_014818</name>
</gene>
<evidence type="ECO:0000256" key="12">
    <source>
        <dbReference type="RuleBase" id="RU000581"/>
    </source>
</evidence>
<keyword evidence="3 12" id="KW-0444">Lipid biosynthesis</keyword>
<comment type="similarity">
    <text evidence="2 12">Belongs to the fatty acid desaturase type 1 family.</text>
</comment>
<protein>
    <recommendedName>
        <fullName evidence="15">Fatty acid desaturase domain-containing protein</fullName>
    </recommendedName>
</protein>
<keyword evidence="11 12" id="KW-0275">Fatty acid biosynthesis</keyword>
<dbReference type="EMBL" id="JAZDUA010000115">
    <property type="protein sequence ID" value="KAK7867623.1"/>
    <property type="molecule type" value="Genomic_DNA"/>
</dbReference>
<keyword evidence="6 14" id="KW-1133">Transmembrane helix</keyword>
<sequence length="459" mass="51614">MEIGGRGARRAARRRPAAATPALGARGRGRPARRERGRVREAIKDAAVPRCVVQLPAAAAAVVAAAAAMPPNPASPSAPPRADEKLLMVAEDFSEVPMKALLDEGAVPPPPPPAAAAAAAAEPVDEDRPKDRPVPWEIKWRNVVILSVMHLWTLYSLTYIPYIKWQTYLWTFLLTHLAGFGVTGGAHRLWTHRSYKAKLPLRIIMMIGHGLAGMNSIFDWVRDHRVHHKFSETDADPHNARRGFFFSHVGWLMVKKHPEVVRRGQTVDMSDVLADPVVQFQRKHHLKMFYVLCFLIPTVVPVYFWNEDWMASFCACMARWVIGVNFVWSVNSAAHLYGGHPFNKYINPADNRFVSFMCMGEGWHNYHHVFPWDYKASEYGHLNTTMHIIKLFERIGWAYDLKTAPTSLVRRVATRYGDGSHPEWAAYAPEIPEEAAKDHSVVDRLLPPLHAADGDKKAA</sequence>
<evidence type="ECO:0000256" key="10">
    <source>
        <dbReference type="ARBA" id="ARBA00023136"/>
    </source>
</evidence>
<evidence type="ECO:0000313" key="17">
    <source>
        <dbReference type="Proteomes" id="UP001378592"/>
    </source>
</evidence>
<dbReference type="PANTHER" id="PTHR11351:SF21">
    <property type="entry name" value="GH07782P"/>
    <property type="match status" value="1"/>
</dbReference>
<evidence type="ECO:0000256" key="9">
    <source>
        <dbReference type="ARBA" id="ARBA00023098"/>
    </source>
</evidence>
<dbReference type="PRINTS" id="PR00075">
    <property type="entry name" value="FACDDSATRASE"/>
</dbReference>
<feature type="transmembrane region" description="Helical" evidence="14">
    <location>
        <begin position="168"/>
        <end position="190"/>
    </location>
</feature>
<comment type="cofactor">
    <cofactor evidence="12">
        <name>Fe(2+)</name>
        <dbReference type="ChEBI" id="CHEBI:29033"/>
    </cofactor>
</comment>
<keyword evidence="8" id="KW-0408">Iron</keyword>
<evidence type="ECO:0000256" key="8">
    <source>
        <dbReference type="ARBA" id="ARBA00023004"/>
    </source>
</evidence>
<keyword evidence="5" id="KW-0276">Fatty acid metabolism</keyword>
<comment type="subcellular location">
    <subcellularLocation>
        <location evidence="1">Membrane</location>
        <topology evidence="1">Multi-pass membrane protein</topology>
    </subcellularLocation>
</comment>
<accession>A0AAN9VP54</accession>
<dbReference type="AlphaFoldDB" id="A0AAN9VP54"/>
<feature type="compositionally biased region" description="Basic and acidic residues" evidence="13">
    <location>
        <begin position="32"/>
        <end position="41"/>
    </location>
</feature>
<dbReference type="Pfam" id="PF00487">
    <property type="entry name" value="FA_desaturase"/>
    <property type="match status" value="1"/>
</dbReference>
<evidence type="ECO:0000256" key="7">
    <source>
        <dbReference type="ARBA" id="ARBA00023002"/>
    </source>
</evidence>
<keyword evidence="4 12" id="KW-0812">Transmembrane</keyword>
<evidence type="ECO:0000256" key="14">
    <source>
        <dbReference type="SAM" id="Phobius"/>
    </source>
</evidence>
<dbReference type="GO" id="GO:0005506">
    <property type="term" value="F:iron ion binding"/>
    <property type="evidence" value="ECO:0007669"/>
    <property type="project" value="TreeGrafter"/>
</dbReference>
<dbReference type="InterPro" id="IPR015876">
    <property type="entry name" value="Acyl-CoA_DS"/>
</dbReference>
<dbReference type="PANTHER" id="PTHR11351">
    <property type="entry name" value="ACYL-COA DESATURASE"/>
    <property type="match status" value="1"/>
</dbReference>
<dbReference type="CDD" id="cd03505">
    <property type="entry name" value="Delta9-FADS-like"/>
    <property type="match status" value="1"/>
</dbReference>
<feature type="compositionally biased region" description="Basic residues" evidence="13">
    <location>
        <begin position="7"/>
        <end position="16"/>
    </location>
</feature>
<organism evidence="16 17">
    <name type="scientific">Gryllus longicercus</name>
    <dbReference type="NCBI Taxonomy" id="2509291"/>
    <lineage>
        <taxon>Eukaryota</taxon>
        <taxon>Metazoa</taxon>
        <taxon>Ecdysozoa</taxon>
        <taxon>Arthropoda</taxon>
        <taxon>Hexapoda</taxon>
        <taxon>Insecta</taxon>
        <taxon>Pterygota</taxon>
        <taxon>Neoptera</taxon>
        <taxon>Polyneoptera</taxon>
        <taxon>Orthoptera</taxon>
        <taxon>Ensifera</taxon>
        <taxon>Gryllidea</taxon>
        <taxon>Grylloidea</taxon>
        <taxon>Gryllidae</taxon>
        <taxon>Gryllinae</taxon>
        <taxon>Gryllus</taxon>
    </lineage>
</organism>
<keyword evidence="7 12" id="KW-0560">Oxidoreductase</keyword>
<evidence type="ECO:0000313" key="16">
    <source>
        <dbReference type="EMBL" id="KAK7867623.1"/>
    </source>
</evidence>
<dbReference type="Proteomes" id="UP001378592">
    <property type="component" value="Unassembled WGS sequence"/>
</dbReference>
<comment type="caution">
    <text evidence="16">The sequence shown here is derived from an EMBL/GenBank/DDBJ whole genome shotgun (WGS) entry which is preliminary data.</text>
</comment>
<evidence type="ECO:0000256" key="2">
    <source>
        <dbReference type="ARBA" id="ARBA00009295"/>
    </source>
</evidence>
<evidence type="ECO:0000256" key="6">
    <source>
        <dbReference type="ARBA" id="ARBA00022989"/>
    </source>
</evidence>
<name>A0AAN9VP54_9ORTH</name>
<keyword evidence="17" id="KW-1185">Reference proteome</keyword>
<comment type="domain">
    <text evidence="12">The histidine box domains are involved in binding the catalytic metal ions.</text>
</comment>
<proteinExistence type="inferred from homology"/>
<evidence type="ECO:0000256" key="13">
    <source>
        <dbReference type="SAM" id="MobiDB-lite"/>
    </source>
</evidence>
<dbReference type="InterPro" id="IPR005804">
    <property type="entry name" value="FA_desaturase_dom"/>
</dbReference>
<reference evidence="16 17" key="1">
    <citation type="submission" date="2024-03" db="EMBL/GenBank/DDBJ databases">
        <title>The genome assembly and annotation of the cricket Gryllus longicercus Weissman &amp; Gray.</title>
        <authorList>
            <person name="Szrajer S."/>
            <person name="Gray D."/>
            <person name="Ylla G."/>
        </authorList>
    </citation>
    <scope>NUCLEOTIDE SEQUENCE [LARGE SCALE GENOMIC DNA]</scope>
    <source>
        <strain evidence="16">DAG 2021-001</strain>
        <tissue evidence="16">Whole body minus gut</tissue>
    </source>
</reference>
<feature type="domain" description="Fatty acid desaturase" evidence="15">
    <location>
        <begin position="165"/>
        <end position="371"/>
    </location>
</feature>
<dbReference type="GO" id="GO:0004768">
    <property type="term" value="F:stearoyl-CoA 9-desaturase activity"/>
    <property type="evidence" value="ECO:0007669"/>
    <property type="project" value="TreeGrafter"/>
</dbReference>
<keyword evidence="10 14" id="KW-0472">Membrane</keyword>
<feature type="transmembrane region" description="Helical" evidence="14">
    <location>
        <begin position="140"/>
        <end position="162"/>
    </location>
</feature>
<feature type="transmembrane region" description="Helical" evidence="14">
    <location>
        <begin position="288"/>
        <end position="304"/>
    </location>
</feature>
<evidence type="ECO:0000256" key="4">
    <source>
        <dbReference type="ARBA" id="ARBA00022692"/>
    </source>
</evidence>
<keyword evidence="9" id="KW-0443">Lipid metabolism</keyword>
<feature type="region of interest" description="Disordered" evidence="13">
    <location>
        <begin position="1"/>
        <end position="41"/>
    </location>
</feature>